<evidence type="ECO:0000313" key="9">
    <source>
        <dbReference type="Proteomes" id="UP001189429"/>
    </source>
</evidence>
<dbReference type="PROSITE" id="PS00632">
    <property type="entry name" value="RIBOSOMAL_S4"/>
    <property type="match status" value="1"/>
</dbReference>
<evidence type="ECO:0000256" key="3">
    <source>
        <dbReference type="ARBA" id="ARBA00022884"/>
    </source>
</evidence>
<evidence type="ECO:0000256" key="1">
    <source>
        <dbReference type="ARBA" id="ARBA00007465"/>
    </source>
</evidence>
<dbReference type="PANTHER" id="PTHR11831">
    <property type="entry name" value="30S 40S RIBOSOMAL PROTEIN"/>
    <property type="match status" value="1"/>
</dbReference>
<reference evidence="8" key="1">
    <citation type="submission" date="2023-10" db="EMBL/GenBank/DDBJ databases">
        <authorList>
            <person name="Chen Y."/>
            <person name="Shah S."/>
            <person name="Dougan E. K."/>
            <person name="Thang M."/>
            <person name="Chan C."/>
        </authorList>
    </citation>
    <scope>NUCLEOTIDE SEQUENCE [LARGE SCALE GENOMIC DNA]</scope>
</reference>
<dbReference type="InterPro" id="IPR005710">
    <property type="entry name" value="Ribosomal_uS4_euk/arc"/>
</dbReference>
<dbReference type="InterPro" id="IPR022801">
    <property type="entry name" value="Ribosomal_uS4"/>
</dbReference>
<keyword evidence="9" id="KW-1185">Reference proteome</keyword>
<proteinExistence type="inferred from homology"/>
<evidence type="ECO:0000256" key="4">
    <source>
        <dbReference type="ARBA" id="ARBA00022980"/>
    </source>
</evidence>
<feature type="domain" description="Small ribosomal subunit protein uS4 N-terminal" evidence="7">
    <location>
        <begin position="8"/>
        <end position="108"/>
    </location>
</feature>
<name>A0ABN9Y6P8_9DINO</name>
<dbReference type="Proteomes" id="UP001189429">
    <property type="component" value="Unassembled WGS sequence"/>
</dbReference>
<dbReference type="NCBIfam" id="TIGR01018">
    <property type="entry name" value="uS4_arch"/>
    <property type="match status" value="1"/>
</dbReference>
<evidence type="ECO:0000256" key="6">
    <source>
        <dbReference type="SAM" id="MobiDB-lite"/>
    </source>
</evidence>
<dbReference type="EMBL" id="CAUYUJ010021982">
    <property type="protein sequence ID" value="CAK0908266.1"/>
    <property type="molecule type" value="Genomic_DNA"/>
</dbReference>
<evidence type="ECO:0000256" key="5">
    <source>
        <dbReference type="ARBA" id="ARBA00023274"/>
    </source>
</evidence>
<organism evidence="8 9">
    <name type="scientific">Prorocentrum cordatum</name>
    <dbReference type="NCBI Taxonomy" id="2364126"/>
    <lineage>
        <taxon>Eukaryota</taxon>
        <taxon>Sar</taxon>
        <taxon>Alveolata</taxon>
        <taxon>Dinophyceae</taxon>
        <taxon>Prorocentrales</taxon>
        <taxon>Prorocentraceae</taxon>
        <taxon>Prorocentrum</taxon>
    </lineage>
</organism>
<evidence type="ECO:0000259" key="7">
    <source>
        <dbReference type="SMART" id="SM01390"/>
    </source>
</evidence>
<accession>A0ABN9Y6P8</accession>
<comment type="similarity">
    <text evidence="1">Belongs to the universal ribosomal protein uS4 family.</text>
</comment>
<dbReference type="PANTHER" id="PTHR11831:SF5">
    <property type="entry name" value="40S RIBOSOMAL PROTEIN S9"/>
    <property type="match status" value="1"/>
</dbReference>
<evidence type="ECO:0000256" key="2">
    <source>
        <dbReference type="ARBA" id="ARBA00022730"/>
    </source>
</evidence>
<keyword evidence="2" id="KW-0699">rRNA-binding</keyword>
<dbReference type="SMART" id="SM01390">
    <property type="entry name" value="Ribosomal_S4"/>
    <property type="match status" value="1"/>
</dbReference>
<keyword evidence="4" id="KW-0689">Ribosomal protein</keyword>
<dbReference type="InterPro" id="IPR001912">
    <property type="entry name" value="Ribosomal_uS4_N"/>
</dbReference>
<protein>
    <recommendedName>
        <fullName evidence="7">Small ribosomal subunit protein uS4 N-terminal domain-containing protein</fullName>
    </recommendedName>
</protein>
<feature type="region of interest" description="Disordered" evidence="6">
    <location>
        <begin position="754"/>
        <end position="775"/>
    </location>
</feature>
<keyword evidence="3" id="KW-0694">RNA-binding</keyword>
<comment type="caution">
    <text evidence="8">The sequence shown here is derived from an EMBL/GenBank/DDBJ whole genome shotgun (WGS) entry which is preliminary data.</text>
</comment>
<gene>
    <name evidence="8" type="ORF">PCOR1329_LOCUS82982</name>
</gene>
<dbReference type="Pfam" id="PF00163">
    <property type="entry name" value="Ribosomal_S4"/>
    <property type="match status" value="1"/>
</dbReference>
<sequence length="775" mass="86978">MGGKKSYQNYGKTFRKPKRPFEKERLDSEMKIVGEYGLKNKREVWRVQYALAKIRTAARHLLTLDEKSEQRMFQGEALLRRMIRIGLLMESEKKLDYVLGLTSAKIMERRLQTKVFKLGLAKSIHHARVLIRQPGRVRRKMMQKKGGDKDGRSAPLPRLSCVSLVYVSYGELCIDLRGARQYQPVEVHERDWLGISIAFLLGIALLRCWDRAGGTVSRERIRGDALQFSSVMERSLGIKGLQVLVHFPDDANGFYWHMRILLVRAGAAGVWVTLTPTLDLFTHDLSRIRHIVLARNAPWPARVNRNDIFGFDPITRVEFNQFVQLAKVQARVLADDDMEAEAPDLVWLRAGLGLKRLGEVVPQEVVDGQERFTEIGDSAVAEVNGAVIWAARVNAGDRESWIKERQAVERDDRTIGVHLRNGKRYIMLKEALALYSQVSYDDWGFPGPRLAMEYLGLVDQAGGFEVDQVDAPYLQGVENLCRRQVQLEMAVERNPSHPDFGLEECMGGAVTASGAASVVSFRDWVAGRQKDEEAPLLRRELPAMQFIGDFWAIGDIVCFFLCLESPCIGDITSAGLRAAAQILRHYDTQIERSTDELFSLAPEMLEPHRGPTLRRSPAKRRHLFKHLAGIGLACFSYRRPPTVQLGSARAMVNLDLSDDFLSQCGGYGGTASVPVLAGDADVDDGSYNFSNVQLASWFCMGAGYTADDAHEVGIQQLFICFEGLCMGWSWSLYLCQKLFENLVAAQRPLGLEGVPRDRTPAPELAPGVLRRGGLR</sequence>
<evidence type="ECO:0000313" key="8">
    <source>
        <dbReference type="EMBL" id="CAK0908266.1"/>
    </source>
</evidence>
<keyword evidence="5" id="KW-0687">Ribonucleoprotein</keyword>
<dbReference type="InterPro" id="IPR018079">
    <property type="entry name" value="Ribosomal_uS4_CS"/>
</dbReference>
<dbReference type="SUPFAM" id="SSF55174">
    <property type="entry name" value="Alpha-L RNA-binding motif"/>
    <property type="match status" value="1"/>
</dbReference>